<evidence type="ECO:0000313" key="2">
    <source>
        <dbReference type="EMBL" id="MBO3116367.1"/>
    </source>
</evidence>
<evidence type="ECO:0000256" key="1">
    <source>
        <dbReference type="SAM" id="Phobius"/>
    </source>
</evidence>
<evidence type="ECO:0000313" key="3">
    <source>
        <dbReference type="Proteomes" id="UP000676776"/>
    </source>
</evidence>
<dbReference type="EMBL" id="JAGEVF010000004">
    <property type="protein sequence ID" value="MBO3116367.1"/>
    <property type="molecule type" value="Genomic_DNA"/>
</dbReference>
<dbReference type="RefSeq" id="WP_208153469.1">
    <property type="nucleotide sequence ID" value="NZ_JAGEVF010000004.1"/>
</dbReference>
<sequence length="165" mass="19534">MIITPSLIVFLIIVFIALFLFLNTIDRRKWLTGIIALLLTPIAYFYVFYPFINIISNYHHQKYFNSELWVDNPSLRYEIMDHMITSDTLIGLTKRDLENRLGTYEWLSWNDVKKQHDSTKWNYGLGIEPGAFNKKKECIEIIFKNNTVATVVPYQEIINYDKAEE</sequence>
<feature type="transmembrane region" description="Helical" evidence="1">
    <location>
        <begin position="30"/>
        <end position="52"/>
    </location>
</feature>
<keyword evidence="3" id="KW-1185">Reference proteome</keyword>
<keyword evidence="1" id="KW-0472">Membrane</keyword>
<comment type="caution">
    <text evidence="2">The sequence shown here is derived from an EMBL/GenBank/DDBJ whole genome shotgun (WGS) entry which is preliminary data.</text>
</comment>
<reference evidence="2 3" key="1">
    <citation type="submission" date="2021-03" db="EMBL/GenBank/DDBJ databases">
        <title>Winogradskyella sp. nov., isolated from costal sediment.</title>
        <authorList>
            <person name="Gao C."/>
        </authorList>
    </citation>
    <scope>NUCLEOTIDE SEQUENCE [LARGE SCALE GENOMIC DNA]</scope>
    <source>
        <strain evidence="2 3">DF17</strain>
    </source>
</reference>
<dbReference type="Proteomes" id="UP000676776">
    <property type="component" value="Unassembled WGS sequence"/>
</dbReference>
<gene>
    <name evidence="2" type="ORF">J4050_06395</name>
</gene>
<feature type="transmembrane region" description="Helical" evidence="1">
    <location>
        <begin position="6"/>
        <end position="23"/>
    </location>
</feature>
<keyword evidence="1" id="KW-0812">Transmembrane</keyword>
<proteinExistence type="predicted"/>
<protein>
    <submittedName>
        <fullName evidence="2">Uncharacterized protein</fullName>
    </submittedName>
</protein>
<keyword evidence="1" id="KW-1133">Transmembrane helix</keyword>
<name>A0ABS3T0V5_9FLAO</name>
<accession>A0ABS3T0V5</accession>
<organism evidence="2 3">
    <name type="scientific">Winogradskyella pelagia</name>
    <dbReference type="NCBI Taxonomy" id="2819984"/>
    <lineage>
        <taxon>Bacteria</taxon>
        <taxon>Pseudomonadati</taxon>
        <taxon>Bacteroidota</taxon>
        <taxon>Flavobacteriia</taxon>
        <taxon>Flavobacteriales</taxon>
        <taxon>Flavobacteriaceae</taxon>
        <taxon>Winogradskyella</taxon>
    </lineage>
</organism>